<feature type="domain" description="ATPase AAA-3" evidence="1">
    <location>
        <begin position="45"/>
        <end position="178"/>
    </location>
</feature>
<evidence type="ECO:0000259" key="1">
    <source>
        <dbReference type="Pfam" id="PF07726"/>
    </source>
</evidence>
<evidence type="ECO:0000313" key="4">
    <source>
        <dbReference type="Proteomes" id="UP000229383"/>
    </source>
</evidence>
<protein>
    <recommendedName>
        <fullName evidence="5">MoxR family ATPase</fullName>
    </recommendedName>
</protein>
<dbReference type="InterPro" id="IPR050764">
    <property type="entry name" value="CbbQ/NirQ/NorQ/GpvN"/>
</dbReference>
<dbReference type="PIRSF" id="PIRSF002849">
    <property type="entry name" value="AAA_ATPase_chaperone_MoxR_prd"/>
    <property type="match status" value="1"/>
</dbReference>
<dbReference type="AlphaFoldDB" id="A0A2H0TFP7"/>
<proteinExistence type="predicted"/>
<dbReference type="Pfam" id="PF17863">
    <property type="entry name" value="AAA_lid_2"/>
    <property type="match status" value="1"/>
</dbReference>
<feature type="domain" description="ChlI/MoxR AAA lid" evidence="2">
    <location>
        <begin position="273"/>
        <end position="326"/>
    </location>
</feature>
<comment type="caution">
    <text evidence="3">The sequence shown here is derived from an EMBL/GenBank/DDBJ whole genome shotgun (WGS) entry which is preliminary data.</text>
</comment>
<dbReference type="PANTHER" id="PTHR42759">
    <property type="entry name" value="MOXR FAMILY PROTEIN"/>
    <property type="match status" value="1"/>
</dbReference>
<evidence type="ECO:0000259" key="2">
    <source>
        <dbReference type="Pfam" id="PF17863"/>
    </source>
</evidence>
<name>A0A2H0TFP7_9BACT</name>
<dbReference type="InterPro" id="IPR027417">
    <property type="entry name" value="P-loop_NTPase"/>
</dbReference>
<dbReference type="GO" id="GO:0016887">
    <property type="term" value="F:ATP hydrolysis activity"/>
    <property type="evidence" value="ECO:0007669"/>
    <property type="project" value="InterPro"/>
</dbReference>
<evidence type="ECO:0008006" key="5">
    <source>
        <dbReference type="Google" id="ProtNLM"/>
    </source>
</evidence>
<dbReference type="PANTHER" id="PTHR42759:SF6">
    <property type="entry name" value="REGULATORY PROTEIN-RELATED"/>
    <property type="match status" value="1"/>
</dbReference>
<dbReference type="Pfam" id="PF07726">
    <property type="entry name" value="AAA_3"/>
    <property type="match status" value="1"/>
</dbReference>
<accession>A0A2H0TFP7</accession>
<sequence length="350" mass="39312">MKIGDKKMDDYRNKMIACEDEIKKSIIGIDDIIRLVVTAVFSRGHILFDGLPGLAKTTLCFAVSRALGGAMVKFDGRPDFTPSQFLYVTEPDEEGNPKFYKGPLITKANVLTVTLLDEITRFVSQAQAFWFEIMNEFRLTLPTQEIDLSHNRVFATKNKVTRGETFEIPQPQLDRFMVNIELSYPDEKSEKEIISNSEFDDPGKLVRRVNSVFENLSDLEEAVEGIQASVQMSPEMKNYLFNVILATRFPSRFGVKLEGITDIDSLVDNRFNASGISPRGGAKWRRLAKIVALRRGADYVTPKDAIGIAYETLCHRIFVNQRAAGDRNRAMLARDFLGAVLSKIEAPGNG</sequence>
<organism evidence="3 4">
    <name type="scientific">Candidatus Niyogibacteria bacterium CG10_big_fil_rev_8_21_14_0_10_42_19</name>
    <dbReference type="NCBI Taxonomy" id="1974725"/>
    <lineage>
        <taxon>Bacteria</taxon>
        <taxon>Candidatus Niyogiibacteriota</taxon>
    </lineage>
</organism>
<reference evidence="4" key="1">
    <citation type="submission" date="2017-09" db="EMBL/GenBank/DDBJ databases">
        <title>Depth-based differentiation of microbial function through sediment-hosted aquifers and enrichment of novel symbionts in the deep terrestrial subsurface.</title>
        <authorList>
            <person name="Probst A.J."/>
            <person name="Ladd B."/>
            <person name="Jarett J.K."/>
            <person name="Geller-Mcgrath D.E."/>
            <person name="Sieber C.M.K."/>
            <person name="Emerson J.B."/>
            <person name="Anantharaman K."/>
            <person name="Thomas B.C."/>
            <person name="Malmstrom R."/>
            <person name="Stieglmeier M."/>
            <person name="Klingl A."/>
            <person name="Woyke T."/>
            <person name="Ryan C.M."/>
            <person name="Banfield J.F."/>
        </authorList>
    </citation>
    <scope>NUCLEOTIDE SEQUENCE [LARGE SCALE GENOMIC DNA]</scope>
</reference>
<dbReference type="Gene3D" id="1.10.8.80">
    <property type="entry name" value="Magnesium chelatase subunit I, C-Terminal domain"/>
    <property type="match status" value="1"/>
</dbReference>
<gene>
    <name evidence="3" type="ORF">COU46_01775</name>
</gene>
<evidence type="ECO:0000313" key="3">
    <source>
        <dbReference type="EMBL" id="PIR70373.1"/>
    </source>
</evidence>
<dbReference type="Proteomes" id="UP000229383">
    <property type="component" value="Unassembled WGS sequence"/>
</dbReference>
<dbReference type="InterPro" id="IPR041628">
    <property type="entry name" value="ChlI/MoxR_AAA_lid"/>
</dbReference>
<dbReference type="GO" id="GO:0005524">
    <property type="term" value="F:ATP binding"/>
    <property type="evidence" value="ECO:0007669"/>
    <property type="project" value="InterPro"/>
</dbReference>
<dbReference type="Gene3D" id="3.40.50.300">
    <property type="entry name" value="P-loop containing nucleotide triphosphate hydrolases"/>
    <property type="match status" value="1"/>
</dbReference>
<dbReference type="SUPFAM" id="SSF52540">
    <property type="entry name" value="P-loop containing nucleoside triphosphate hydrolases"/>
    <property type="match status" value="1"/>
</dbReference>
<dbReference type="InterPro" id="IPR011703">
    <property type="entry name" value="ATPase_AAA-3"/>
</dbReference>
<dbReference type="EMBL" id="PFCN01000021">
    <property type="protein sequence ID" value="PIR70373.1"/>
    <property type="molecule type" value="Genomic_DNA"/>
</dbReference>